<comment type="caution">
    <text evidence="9">The sequence shown here is derived from an EMBL/GenBank/DDBJ whole genome shotgun (WGS) entry which is preliminary data.</text>
</comment>
<dbReference type="InterPro" id="IPR007329">
    <property type="entry name" value="FMN-bd"/>
</dbReference>
<dbReference type="NCBIfam" id="TIGR01947">
    <property type="entry name" value="rnfG"/>
    <property type="match status" value="1"/>
</dbReference>
<keyword evidence="3 6" id="KW-0285">Flavoprotein</keyword>
<keyword evidence="4 6" id="KW-0288">FMN</keyword>
<sequence>MNNSNSLHDNSSTKDEKNNTLMQKAIGKNGLILALFALVSTGLIAITYQITKDKIAQEIKAALARRLNEIVPANEYDNDAYHDCTIIMNGSLLGQTEPVPLYRMRNNTQNYAVFTTAIAPEGYSGRIHLAIGIYQNGQVAGVRVTEHSETPGLGDRIEIEKSDWIMQYSGKSLQQPEPEKWRVKKDGGEFDALTGATITPRAITKAVYNALLFYQENSANLFNGQQNCGIQQ</sequence>
<keyword evidence="6" id="KW-1003">Cell membrane</keyword>
<name>A0ABV2BPG6_9GAMM</name>
<feature type="domain" description="FMN-binding" evidence="8">
    <location>
        <begin position="122"/>
        <end position="214"/>
    </location>
</feature>
<organism evidence="9 10">
    <name type="scientific">Aliikangiella maris</name>
    <dbReference type="NCBI Taxonomy" id="3162458"/>
    <lineage>
        <taxon>Bacteria</taxon>
        <taxon>Pseudomonadati</taxon>
        <taxon>Pseudomonadota</taxon>
        <taxon>Gammaproteobacteria</taxon>
        <taxon>Oceanospirillales</taxon>
        <taxon>Pleioneaceae</taxon>
        <taxon>Aliikangiella</taxon>
    </lineage>
</organism>
<evidence type="ECO:0000256" key="2">
    <source>
        <dbReference type="ARBA" id="ARBA00022553"/>
    </source>
</evidence>
<keyword evidence="6 7" id="KW-0472">Membrane</keyword>
<reference evidence="9 10" key="1">
    <citation type="submission" date="2024-06" db="EMBL/GenBank/DDBJ databases">
        <authorList>
            <person name="Li F."/>
        </authorList>
    </citation>
    <scope>NUCLEOTIDE SEQUENCE [LARGE SCALE GENOMIC DNA]</scope>
    <source>
        <strain evidence="9 10">GXAS 311</strain>
    </source>
</reference>
<dbReference type="HAMAP" id="MF_00479">
    <property type="entry name" value="RsxG_RnfG"/>
    <property type="match status" value="1"/>
</dbReference>
<comment type="function">
    <text evidence="6">Part of a membrane-bound complex that couples electron transfer with translocation of ions across the membrane.</text>
</comment>
<dbReference type="SMART" id="SM00900">
    <property type="entry name" value="FMN_bind"/>
    <property type="match status" value="1"/>
</dbReference>
<evidence type="ECO:0000256" key="6">
    <source>
        <dbReference type="HAMAP-Rule" id="MF_00479"/>
    </source>
</evidence>
<keyword evidence="6 7" id="KW-0812">Transmembrane</keyword>
<comment type="subunit">
    <text evidence="6">The complex is composed of six subunits: RnfA, RnfB, RnfC, RnfD, RnfE and RnfG.</text>
</comment>
<feature type="transmembrane region" description="Helical" evidence="7">
    <location>
        <begin position="31"/>
        <end position="50"/>
    </location>
</feature>
<keyword evidence="6 7" id="KW-1133">Transmembrane helix</keyword>
<dbReference type="RefSeq" id="WP_353873380.1">
    <property type="nucleotide sequence ID" value="NZ_JBEVCJ010000001.1"/>
</dbReference>
<comment type="similarity">
    <text evidence="6">Belongs to the RnfG family.</text>
</comment>
<evidence type="ECO:0000256" key="1">
    <source>
        <dbReference type="ARBA" id="ARBA00022448"/>
    </source>
</evidence>
<keyword evidence="1 6" id="KW-0813">Transport</keyword>
<dbReference type="Proteomes" id="UP001548189">
    <property type="component" value="Unassembled WGS sequence"/>
</dbReference>
<protein>
    <recommendedName>
        <fullName evidence="6">Ion-translocating oxidoreductase complex subunit G</fullName>
        <ecNumber evidence="6">7.-.-.-</ecNumber>
    </recommendedName>
    <alternativeName>
        <fullName evidence="6">Rnf electron transport complex subunit G</fullName>
    </alternativeName>
</protein>
<evidence type="ECO:0000256" key="7">
    <source>
        <dbReference type="SAM" id="Phobius"/>
    </source>
</evidence>
<dbReference type="PANTHER" id="PTHR36118:SF1">
    <property type="entry name" value="ION-TRANSLOCATING OXIDOREDUCTASE COMPLEX SUBUNIT G"/>
    <property type="match status" value="1"/>
</dbReference>
<keyword evidence="6" id="KW-1278">Translocase</keyword>
<keyword evidence="10" id="KW-1185">Reference proteome</keyword>
<comment type="subcellular location">
    <subcellularLocation>
        <location evidence="6">Cell inner membrane</location>
        <topology evidence="6">Single-pass membrane protein</topology>
    </subcellularLocation>
</comment>
<evidence type="ECO:0000313" key="10">
    <source>
        <dbReference type="Proteomes" id="UP001548189"/>
    </source>
</evidence>
<keyword evidence="5 6" id="KW-0249">Electron transport</keyword>
<evidence type="ECO:0000259" key="8">
    <source>
        <dbReference type="SMART" id="SM00900"/>
    </source>
</evidence>
<dbReference type="InterPro" id="IPR010209">
    <property type="entry name" value="Ion_transpt_RnfG/RsxG"/>
</dbReference>
<accession>A0ABV2BPG6</accession>
<comment type="cofactor">
    <cofactor evidence="6">
        <name>FMN</name>
        <dbReference type="ChEBI" id="CHEBI:58210"/>
    </cofactor>
</comment>
<dbReference type="PANTHER" id="PTHR36118">
    <property type="entry name" value="ION-TRANSLOCATING OXIDOREDUCTASE COMPLEX SUBUNIT G"/>
    <property type="match status" value="1"/>
</dbReference>
<evidence type="ECO:0000256" key="5">
    <source>
        <dbReference type="ARBA" id="ARBA00022982"/>
    </source>
</evidence>
<keyword evidence="6" id="KW-0997">Cell inner membrane</keyword>
<dbReference type="NCBIfam" id="NF002519">
    <property type="entry name" value="PRK01908.1"/>
    <property type="match status" value="1"/>
</dbReference>
<dbReference type="EC" id="7.-.-.-" evidence="6"/>
<evidence type="ECO:0000256" key="3">
    <source>
        <dbReference type="ARBA" id="ARBA00022630"/>
    </source>
</evidence>
<evidence type="ECO:0000256" key="4">
    <source>
        <dbReference type="ARBA" id="ARBA00022643"/>
    </source>
</evidence>
<dbReference type="EMBL" id="JBEVCJ010000001">
    <property type="protein sequence ID" value="MET1253840.1"/>
    <property type="molecule type" value="Genomic_DNA"/>
</dbReference>
<keyword evidence="2 6" id="KW-0597">Phosphoprotein</keyword>
<dbReference type="PIRSF" id="PIRSF006091">
    <property type="entry name" value="E_trnsport_RnfG"/>
    <property type="match status" value="1"/>
</dbReference>
<evidence type="ECO:0000313" key="9">
    <source>
        <dbReference type="EMBL" id="MET1253840.1"/>
    </source>
</evidence>
<gene>
    <name evidence="9" type="primary">rsxG</name>
    <name evidence="6" type="synonym">rnfG</name>
    <name evidence="9" type="ORF">ABVT43_01760</name>
</gene>
<proteinExistence type="inferred from homology"/>
<dbReference type="Pfam" id="PF04205">
    <property type="entry name" value="FMN_bind"/>
    <property type="match status" value="1"/>
</dbReference>
<feature type="modified residue" description="FMN phosphoryl threonine" evidence="6">
    <location>
        <position position="197"/>
    </location>
</feature>